<feature type="region of interest" description="Disordered" evidence="14">
    <location>
        <begin position="25"/>
        <end position="47"/>
    </location>
</feature>
<dbReference type="InterPro" id="IPR012910">
    <property type="entry name" value="Plug_dom"/>
</dbReference>
<dbReference type="PANTHER" id="PTHR30069">
    <property type="entry name" value="TONB-DEPENDENT OUTER MEMBRANE RECEPTOR"/>
    <property type="match status" value="1"/>
</dbReference>
<feature type="domain" description="TonB-dependent receptor plug" evidence="17">
    <location>
        <begin position="68"/>
        <end position="177"/>
    </location>
</feature>
<organism evidence="18 19">
    <name type="scientific">Oxalobacter vibrioformis</name>
    <dbReference type="NCBI Taxonomy" id="933080"/>
    <lineage>
        <taxon>Bacteria</taxon>
        <taxon>Pseudomonadati</taxon>
        <taxon>Pseudomonadota</taxon>
        <taxon>Betaproteobacteria</taxon>
        <taxon>Burkholderiales</taxon>
        <taxon>Oxalobacteraceae</taxon>
        <taxon>Oxalobacter</taxon>
    </lineage>
</organism>
<evidence type="ECO:0000256" key="12">
    <source>
        <dbReference type="PROSITE-ProRule" id="PRU10144"/>
    </source>
</evidence>
<evidence type="ECO:0000256" key="4">
    <source>
        <dbReference type="ARBA" id="ARBA00022452"/>
    </source>
</evidence>
<evidence type="ECO:0000259" key="16">
    <source>
        <dbReference type="Pfam" id="PF00593"/>
    </source>
</evidence>
<evidence type="ECO:0000256" key="15">
    <source>
        <dbReference type="SAM" id="SignalP"/>
    </source>
</evidence>
<dbReference type="InterPro" id="IPR037066">
    <property type="entry name" value="Plug_dom_sf"/>
</dbReference>
<evidence type="ECO:0000256" key="10">
    <source>
        <dbReference type="ARBA" id="ARBA00023237"/>
    </source>
</evidence>
<dbReference type="PROSITE" id="PS01156">
    <property type="entry name" value="TONB_DEPENDENT_REC_2"/>
    <property type="match status" value="1"/>
</dbReference>
<dbReference type="Gene3D" id="2.170.130.10">
    <property type="entry name" value="TonB-dependent receptor, plug domain"/>
    <property type="match status" value="1"/>
</dbReference>
<dbReference type="GO" id="GO:0015232">
    <property type="term" value="F:heme transmembrane transporter activity"/>
    <property type="evidence" value="ECO:0007669"/>
    <property type="project" value="InterPro"/>
</dbReference>
<reference evidence="18" key="1">
    <citation type="journal article" date="2022" name="Front. Microbiol.">
        <title>New perspectives on an old grouping: The genomic and phenotypic variability of Oxalobacter formigenes and the implications for calcium oxalate stone prevention.</title>
        <authorList>
            <person name="Chmiel J.A."/>
            <person name="Carr C."/>
            <person name="Stuivenberg G.A."/>
            <person name="Venema R."/>
            <person name="Chanyi R.M."/>
            <person name="Al K.F."/>
            <person name="Giguere D."/>
            <person name="Say H."/>
            <person name="Akouris P.P."/>
            <person name="Dominguez Romero S.A."/>
            <person name="Kwong A."/>
            <person name="Tai V."/>
            <person name="Koval S.F."/>
            <person name="Razvi H."/>
            <person name="Bjazevic J."/>
            <person name="Burton J.P."/>
        </authorList>
    </citation>
    <scope>NUCLEOTIDE SEQUENCE</scope>
    <source>
        <strain evidence="18">WoOx3</strain>
    </source>
</reference>
<dbReference type="PROSITE" id="PS52016">
    <property type="entry name" value="TONB_DEPENDENT_REC_3"/>
    <property type="match status" value="1"/>
</dbReference>
<feature type="signal peptide" evidence="15">
    <location>
        <begin position="1"/>
        <end position="27"/>
    </location>
</feature>
<protein>
    <submittedName>
        <fullName evidence="18">TonB-dependent hemoglobin/transferrin/lactoferrin family receptor</fullName>
    </submittedName>
</protein>
<comment type="similarity">
    <text evidence="2 11 13">Belongs to the TonB-dependent receptor family.</text>
</comment>
<dbReference type="Pfam" id="PF07715">
    <property type="entry name" value="Plug"/>
    <property type="match status" value="1"/>
</dbReference>
<feature type="chain" id="PRO_5039052824" evidence="15">
    <location>
        <begin position="28"/>
        <end position="768"/>
    </location>
</feature>
<keyword evidence="6 15" id="KW-0732">Signal</keyword>
<dbReference type="PANTHER" id="PTHR30069:SF29">
    <property type="entry name" value="HEMOGLOBIN AND HEMOGLOBIN-HAPTOGLOBIN-BINDING PROTEIN 1-RELATED"/>
    <property type="match status" value="1"/>
</dbReference>
<dbReference type="InterPro" id="IPR036942">
    <property type="entry name" value="Beta-barrel_TonB_sf"/>
</dbReference>
<dbReference type="KEGG" id="ovb:NB640_01810"/>
<dbReference type="GO" id="GO:0009279">
    <property type="term" value="C:cell outer membrane"/>
    <property type="evidence" value="ECO:0007669"/>
    <property type="project" value="UniProtKB-SubCell"/>
</dbReference>
<proteinExistence type="inferred from homology"/>
<keyword evidence="3 11" id="KW-0813">Transport</keyword>
<dbReference type="InterPro" id="IPR011276">
    <property type="entry name" value="TonB_haem/Hb_rcpt"/>
</dbReference>
<sequence length="768" mass="85423">MKIQKKKLCALVAIAIMAFHLAPAAQAQPTKETSETGQAANAETADTAAPFQQMGAITVTATRQKERVLDVPATISVISREEMDEHNVNNIQELVRYQPGIRVNRQASGTTPFGGLSGFTIRGVGGNRIQTVVDGARVIESNDGGNRDFVDLSMMKAVEIQRGPGSVLWGADALGGIVSYRTLDPDDLLNGNTVGGKASYGFDGLNAANTQNAMFAMQISPDMQFLMGYTHRTYNETRLRNAKADGGQWGCTRVALGCDRFNPTDAEVNNAIAKLVYRPNADHELKLTGEFFGSDTTINQLYDRGLSSGMATTTINSGDHIRNQKQTRQRAAFEHSWDVNAAALDNLSWRVSYSPQERRLHDRRNYQTRTGGLTSDMYATRNTEYSEDFSQADIQFTSSFALASSEHTLTYGFQGDRTDTDYYRKDVTNNLTSGTSTTTYGSGTNFANAETIRADLYLQDEMKFFERRLTITPGIRHAHYSLDPSPDRNYGIIAGKEPTKVTENKWLPQIGLLFKIDSMHSLYGRYAEGFKMPTAEQLYTSYDMGVLRLIPNPNLKPEEVKSYEAGIRGQYSRGWFSFGGFYSDYTNFIKSRQPVAGTAADYTYQNLDKVKLWGFEASGEWRFAQNWSVSGGATYQHGKQTSTNSGKYVPFDAASPLSGNLGLRWNQPEYKLSTELIGTFSRRITRVSDEDYYKPGGYGVFDSYVNWQIDKNFKLTASVLNIFNKRYFEQTASTMNAYPTSASQAYTNPLELYTAPGRTFAVTLSASF</sequence>
<evidence type="ECO:0000256" key="9">
    <source>
        <dbReference type="ARBA" id="ARBA00023170"/>
    </source>
</evidence>
<evidence type="ECO:0000313" key="18">
    <source>
        <dbReference type="EMBL" id="WAW10425.1"/>
    </source>
</evidence>
<evidence type="ECO:0000256" key="13">
    <source>
        <dbReference type="RuleBase" id="RU003357"/>
    </source>
</evidence>
<evidence type="ECO:0000256" key="6">
    <source>
        <dbReference type="ARBA" id="ARBA00022729"/>
    </source>
</evidence>
<keyword evidence="10 11" id="KW-0998">Cell outer membrane</keyword>
<evidence type="ECO:0000256" key="11">
    <source>
        <dbReference type="PROSITE-ProRule" id="PRU01360"/>
    </source>
</evidence>
<keyword evidence="5 11" id="KW-0812">Transmembrane</keyword>
<feature type="compositionally biased region" description="Polar residues" evidence="14">
    <location>
        <begin position="27"/>
        <end position="38"/>
    </location>
</feature>
<evidence type="ECO:0000256" key="2">
    <source>
        <dbReference type="ARBA" id="ARBA00009810"/>
    </source>
</evidence>
<gene>
    <name evidence="18" type="ORF">NB640_01810</name>
</gene>
<dbReference type="AlphaFoldDB" id="A0A9E9P3N4"/>
<evidence type="ECO:0000256" key="7">
    <source>
        <dbReference type="ARBA" id="ARBA00023077"/>
    </source>
</evidence>
<accession>A0A9E9P3N4</accession>
<dbReference type="Gene3D" id="2.40.170.20">
    <property type="entry name" value="TonB-dependent receptor, beta-barrel domain"/>
    <property type="match status" value="1"/>
</dbReference>
<evidence type="ECO:0000313" key="19">
    <source>
        <dbReference type="Proteomes" id="UP001156215"/>
    </source>
</evidence>
<name>A0A9E9P3N4_9BURK</name>
<evidence type="ECO:0000256" key="1">
    <source>
        <dbReference type="ARBA" id="ARBA00004571"/>
    </source>
</evidence>
<keyword evidence="7 13" id="KW-0798">TonB box</keyword>
<dbReference type="CDD" id="cd01347">
    <property type="entry name" value="ligand_gated_channel"/>
    <property type="match status" value="1"/>
</dbReference>
<evidence type="ECO:0000259" key="17">
    <source>
        <dbReference type="Pfam" id="PF07715"/>
    </source>
</evidence>
<keyword evidence="4 11" id="KW-1134">Transmembrane beta strand</keyword>
<dbReference type="GO" id="GO:0015344">
    <property type="term" value="F:siderophore uptake transmembrane transporter activity"/>
    <property type="evidence" value="ECO:0007669"/>
    <property type="project" value="TreeGrafter"/>
</dbReference>
<evidence type="ECO:0000256" key="14">
    <source>
        <dbReference type="SAM" id="MobiDB-lite"/>
    </source>
</evidence>
<dbReference type="Proteomes" id="UP001156215">
    <property type="component" value="Chromosome"/>
</dbReference>
<dbReference type="EMBL" id="CP098242">
    <property type="protein sequence ID" value="WAW10425.1"/>
    <property type="molecule type" value="Genomic_DNA"/>
</dbReference>
<dbReference type="InterPro" id="IPR039426">
    <property type="entry name" value="TonB-dep_rcpt-like"/>
</dbReference>
<evidence type="ECO:0000256" key="3">
    <source>
        <dbReference type="ARBA" id="ARBA00022448"/>
    </source>
</evidence>
<keyword evidence="9 18" id="KW-0675">Receptor</keyword>
<feature type="short sequence motif" description="TonB C-terminal box" evidence="12">
    <location>
        <begin position="751"/>
        <end position="768"/>
    </location>
</feature>
<dbReference type="RefSeq" id="WP_269309439.1">
    <property type="nucleotide sequence ID" value="NZ_CP098242.1"/>
</dbReference>
<keyword evidence="19" id="KW-1185">Reference proteome</keyword>
<dbReference type="SUPFAM" id="SSF56935">
    <property type="entry name" value="Porins"/>
    <property type="match status" value="1"/>
</dbReference>
<dbReference type="InterPro" id="IPR010949">
    <property type="entry name" value="TonB_Hb/transfer/lactofer_rcpt"/>
</dbReference>
<dbReference type="Pfam" id="PF00593">
    <property type="entry name" value="TonB_dep_Rec_b-barrel"/>
    <property type="match status" value="1"/>
</dbReference>
<dbReference type="InterPro" id="IPR010917">
    <property type="entry name" value="TonB_rcpt_CS"/>
</dbReference>
<dbReference type="InterPro" id="IPR000531">
    <property type="entry name" value="Beta-barrel_TonB"/>
</dbReference>
<evidence type="ECO:0000256" key="5">
    <source>
        <dbReference type="ARBA" id="ARBA00022692"/>
    </source>
</evidence>
<dbReference type="NCBIfam" id="TIGR01786">
    <property type="entry name" value="TonB-hemlactrns"/>
    <property type="match status" value="1"/>
</dbReference>
<keyword evidence="8 11" id="KW-0472">Membrane</keyword>
<dbReference type="NCBIfam" id="TIGR01785">
    <property type="entry name" value="TonB-hemin"/>
    <property type="match status" value="1"/>
</dbReference>
<dbReference type="GO" id="GO:0044718">
    <property type="term" value="P:siderophore transmembrane transport"/>
    <property type="evidence" value="ECO:0007669"/>
    <property type="project" value="TreeGrafter"/>
</dbReference>
<comment type="subcellular location">
    <subcellularLocation>
        <location evidence="1 11">Cell outer membrane</location>
        <topology evidence="1 11">Multi-pass membrane protein</topology>
    </subcellularLocation>
</comment>
<evidence type="ECO:0000256" key="8">
    <source>
        <dbReference type="ARBA" id="ARBA00023136"/>
    </source>
</evidence>
<feature type="domain" description="TonB-dependent receptor-like beta-barrel" evidence="16">
    <location>
        <begin position="293"/>
        <end position="722"/>
    </location>
</feature>